<feature type="compositionally biased region" description="Basic and acidic residues" evidence="1">
    <location>
        <begin position="27"/>
        <end position="37"/>
    </location>
</feature>
<sequence>MNPTASSDEGGTQGATKKSVPLFAIPENRRTSNEEKQQGSNETKVAPLFSIPKKSMPSELAATNTKKRPLFALPNHTDEDHSMAKKPASASGIEDSSKKPPLFSIPVSPSAGVNNDKPGATTNAPLFSIPVNPTSGTTGGRSMTSALRNPNENHTKQAARPPLFQIPGKAGSKDASKSQSGSSEKDSRPQRPLFDIGTSKR</sequence>
<dbReference type="AlphaFoldDB" id="A0A9N8DW97"/>
<name>A0A9N8DW97_9STRA</name>
<feature type="region of interest" description="Disordered" evidence="1">
    <location>
        <begin position="1"/>
        <end position="201"/>
    </location>
</feature>
<gene>
    <name evidence="2" type="ORF">SEMRO_423_G139800.1</name>
</gene>
<organism evidence="2 3">
    <name type="scientific">Seminavis robusta</name>
    <dbReference type="NCBI Taxonomy" id="568900"/>
    <lineage>
        <taxon>Eukaryota</taxon>
        <taxon>Sar</taxon>
        <taxon>Stramenopiles</taxon>
        <taxon>Ochrophyta</taxon>
        <taxon>Bacillariophyta</taxon>
        <taxon>Bacillariophyceae</taxon>
        <taxon>Bacillariophycidae</taxon>
        <taxon>Naviculales</taxon>
        <taxon>Naviculaceae</taxon>
        <taxon>Seminavis</taxon>
    </lineage>
</organism>
<reference evidence="2" key="1">
    <citation type="submission" date="2020-06" db="EMBL/GenBank/DDBJ databases">
        <authorList>
            <consortium name="Plant Systems Biology data submission"/>
        </authorList>
    </citation>
    <scope>NUCLEOTIDE SEQUENCE</scope>
    <source>
        <strain evidence="2">D6</strain>
    </source>
</reference>
<feature type="compositionally biased region" description="Polar residues" evidence="1">
    <location>
        <begin position="1"/>
        <end position="16"/>
    </location>
</feature>
<dbReference type="Proteomes" id="UP001153069">
    <property type="component" value="Unassembled WGS sequence"/>
</dbReference>
<keyword evidence="3" id="KW-1185">Reference proteome</keyword>
<feature type="compositionally biased region" description="Low complexity" evidence="1">
    <location>
        <begin position="134"/>
        <end position="145"/>
    </location>
</feature>
<evidence type="ECO:0000313" key="3">
    <source>
        <dbReference type="Proteomes" id="UP001153069"/>
    </source>
</evidence>
<evidence type="ECO:0000256" key="1">
    <source>
        <dbReference type="SAM" id="MobiDB-lite"/>
    </source>
</evidence>
<evidence type="ECO:0000313" key="2">
    <source>
        <dbReference type="EMBL" id="CAB9510152.1"/>
    </source>
</evidence>
<accession>A0A9N8DW97</accession>
<proteinExistence type="predicted"/>
<protein>
    <submittedName>
        <fullName evidence="2">Uncharacterized protein</fullName>
    </submittedName>
</protein>
<dbReference type="EMBL" id="CAICTM010000422">
    <property type="protein sequence ID" value="CAB9510152.1"/>
    <property type="molecule type" value="Genomic_DNA"/>
</dbReference>
<comment type="caution">
    <text evidence="2">The sequence shown here is derived from an EMBL/GenBank/DDBJ whole genome shotgun (WGS) entry which is preliminary data.</text>
</comment>